<organism evidence="1 2">
    <name type="scientific">Archangium gephyra</name>
    <dbReference type="NCBI Taxonomy" id="48"/>
    <lineage>
        <taxon>Bacteria</taxon>
        <taxon>Pseudomonadati</taxon>
        <taxon>Myxococcota</taxon>
        <taxon>Myxococcia</taxon>
        <taxon>Myxococcales</taxon>
        <taxon>Cystobacterineae</taxon>
        <taxon>Archangiaceae</taxon>
        <taxon>Archangium</taxon>
    </lineage>
</organism>
<keyword evidence="2" id="KW-1185">Reference proteome</keyword>
<evidence type="ECO:0000313" key="1">
    <source>
        <dbReference type="EMBL" id="REG36209.1"/>
    </source>
</evidence>
<evidence type="ECO:0008006" key="3">
    <source>
        <dbReference type="Google" id="ProtNLM"/>
    </source>
</evidence>
<evidence type="ECO:0000313" key="2">
    <source>
        <dbReference type="Proteomes" id="UP000256345"/>
    </source>
</evidence>
<reference evidence="1 2" key="1">
    <citation type="submission" date="2018-08" db="EMBL/GenBank/DDBJ databases">
        <title>Genomic Encyclopedia of Archaeal and Bacterial Type Strains, Phase II (KMG-II): from individual species to whole genera.</title>
        <authorList>
            <person name="Goeker M."/>
        </authorList>
    </citation>
    <scope>NUCLEOTIDE SEQUENCE [LARGE SCALE GENOMIC DNA]</scope>
    <source>
        <strain evidence="1 2">DSM 2261</strain>
    </source>
</reference>
<sequence length="158" mass="17202">MHIRPPLTARVVLLWLAAFVSCQLACVGGHISPSMFQFTNVVPYTGPEGGGWKVAQVLILLGKISPMFSSAATCDIEVGVPEKYGEVWVTNEFAQVEAAKAADHAARRVLREHQPTALACIKFREHMQSILRDRVSGPIPGATVTRFRTSGISPMTFP</sequence>
<accession>A0ABX9K985</accession>
<dbReference type="Proteomes" id="UP000256345">
    <property type="component" value="Unassembled WGS sequence"/>
</dbReference>
<proteinExistence type="predicted"/>
<gene>
    <name evidence="1" type="ORF">ATI61_102586</name>
</gene>
<dbReference type="PROSITE" id="PS51257">
    <property type="entry name" value="PROKAR_LIPOPROTEIN"/>
    <property type="match status" value="1"/>
</dbReference>
<dbReference type="EMBL" id="QUMU01000002">
    <property type="protein sequence ID" value="REG36209.1"/>
    <property type="molecule type" value="Genomic_DNA"/>
</dbReference>
<protein>
    <recommendedName>
        <fullName evidence="3">Lipoprotein</fullName>
    </recommendedName>
</protein>
<comment type="caution">
    <text evidence="1">The sequence shown here is derived from an EMBL/GenBank/DDBJ whole genome shotgun (WGS) entry which is preliminary data.</text>
</comment>
<dbReference type="RefSeq" id="WP_147332757.1">
    <property type="nucleotide sequence ID" value="NZ_CP011509.1"/>
</dbReference>
<name>A0ABX9K985_9BACT</name>